<gene>
    <name evidence="1" type="ORF">E4U43_003833</name>
</gene>
<proteinExistence type="predicted"/>
<sequence length="78" mass="8747">MSTLSSLLSSVTNRSPGAPAQALALLEDIEPYRSMAWDRARLHSPPDGQFHYRQVCLDHFIPWNPVPWQSVAEGLARC</sequence>
<keyword evidence="2" id="KW-1185">Reference proteome</keyword>
<name>A0A9P7N6M5_9HYPO</name>
<dbReference type="EMBL" id="SRPW01002532">
    <property type="protein sequence ID" value="KAG5992167.1"/>
    <property type="molecule type" value="Genomic_DNA"/>
</dbReference>
<reference evidence="1" key="1">
    <citation type="journal article" date="2020" name="bioRxiv">
        <title>Whole genome comparisons of ergot fungi reveals the divergence and evolution of species within the genus Claviceps are the result of varying mechanisms driving genome evolution and host range expansion.</title>
        <authorList>
            <person name="Wyka S.A."/>
            <person name="Mondo S.J."/>
            <person name="Liu M."/>
            <person name="Dettman J."/>
            <person name="Nalam V."/>
            <person name="Broders K.D."/>
        </authorList>
    </citation>
    <scope>NUCLEOTIDE SEQUENCE</scope>
    <source>
        <strain evidence="1">CCC 602</strain>
    </source>
</reference>
<dbReference type="Proteomes" id="UP000748025">
    <property type="component" value="Unassembled WGS sequence"/>
</dbReference>
<dbReference type="AlphaFoldDB" id="A0A9P7N6M5"/>
<evidence type="ECO:0000313" key="2">
    <source>
        <dbReference type="Proteomes" id="UP000748025"/>
    </source>
</evidence>
<protein>
    <submittedName>
        <fullName evidence="1">Uncharacterized protein</fullName>
    </submittedName>
</protein>
<evidence type="ECO:0000313" key="1">
    <source>
        <dbReference type="EMBL" id="KAG5992167.1"/>
    </source>
</evidence>
<organism evidence="1 2">
    <name type="scientific">Claviceps pusilla</name>
    <dbReference type="NCBI Taxonomy" id="123648"/>
    <lineage>
        <taxon>Eukaryota</taxon>
        <taxon>Fungi</taxon>
        <taxon>Dikarya</taxon>
        <taxon>Ascomycota</taxon>
        <taxon>Pezizomycotina</taxon>
        <taxon>Sordariomycetes</taxon>
        <taxon>Hypocreomycetidae</taxon>
        <taxon>Hypocreales</taxon>
        <taxon>Clavicipitaceae</taxon>
        <taxon>Claviceps</taxon>
    </lineage>
</organism>
<comment type="caution">
    <text evidence="1">The sequence shown here is derived from an EMBL/GenBank/DDBJ whole genome shotgun (WGS) entry which is preliminary data.</text>
</comment>
<accession>A0A9P7N6M5</accession>